<sequence>MLMYITPSVVTPKTFPIANPNTRKRIGDTPGVLCQSAPYRCHTRRGLGSASRVGGRIVTVTVTASCRKIDRQPYITGVERAAVTVAGRGPRGGGGARTVP</sequence>
<accession>A0A7S0GFP6</accession>
<dbReference type="AlphaFoldDB" id="A0A7S0GFP6"/>
<gene>
    <name evidence="1" type="ORF">PINE0816_LOCUS10167</name>
</gene>
<proteinExistence type="predicted"/>
<dbReference type="EMBL" id="HBEL01021686">
    <property type="protein sequence ID" value="CAD8414034.1"/>
    <property type="molecule type" value="Transcribed_RNA"/>
</dbReference>
<protein>
    <submittedName>
        <fullName evidence="1">Uncharacterized protein</fullName>
    </submittedName>
</protein>
<name>A0A7S0GFP6_9STRA</name>
<evidence type="ECO:0000313" key="1">
    <source>
        <dbReference type="EMBL" id="CAD8414034.1"/>
    </source>
</evidence>
<organism evidence="1">
    <name type="scientific">Proboscia inermis</name>
    <dbReference type="NCBI Taxonomy" id="420281"/>
    <lineage>
        <taxon>Eukaryota</taxon>
        <taxon>Sar</taxon>
        <taxon>Stramenopiles</taxon>
        <taxon>Ochrophyta</taxon>
        <taxon>Bacillariophyta</taxon>
        <taxon>Coscinodiscophyceae</taxon>
        <taxon>Rhizosoleniophycidae</taxon>
        <taxon>Rhizosoleniales</taxon>
        <taxon>Rhizosoleniaceae</taxon>
        <taxon>Proboscia</taxon>
    </lineage>
</organism>
<reference evidence="1" key="1">
    <citation type="submission" date="2021-01" db="EMBL/GenBank/DDBJ databases">
        <authorList>
            <person name="Corre E."/>
            <person name="Pelletier E."/>
            <person name="Niang G."/>
            <person name="Scheremetjew M."/>
            <person name="Finn R."/>
            <person name="Kale V."/>
            <person name="Holt S."/>
            <person name="Cochrane G."/>
            <person name="Meng A."/>
            <person name="Brown T."/>
            <person name="Cohen L."/>
        </authorList>
    </citation>
    <scope>NUCLEOTIDE SEQUENCE</scope>
    <source>
        <strain evidence="1">CCAP1064/1</strain>
    </source>
</reference>